<evidence type="ECO:0000256" key="1">
    <source>
        <dbReference type="SAM" id="MobiDB-lite"/>
    </source>
</evidence>
<feature type="compositionally biased region" description="Polar residues" evidence="1">
    <location>
        <begin position="379"/>
        <end position="396"/>
    </location>
</feature>
<proteinExistence type="predicted"/>
<protein>
    <recommendedName>
        <fullName evidence="4">Nucleolus and neural progenitor protein-like N-terminal domain-containing protein</fullName>
    </recommendedName>
</protein>
<organism evidence="2 3">
    <name type="scientific">Gossypium klotzschianum</name>
    <dbReference type="NCBI Taxonomy" id="34286"/>
    <lineage>
        <taxon>Eukaryota</taxon>
        <taxon>Viridiplantae</taxon>
        <taxon>Streptophyta</taxon>
        <taxon>Embryophyta</taxon>
        <taxon>Tracheophyta</taxon>
        <taxon>Spermatophyta</taxon>
        <taxon>Magnoliopsida</taxon>
        <taxon>eudicotyledons</taxon>
        <taxon>Gunneridae</taxon>
        <taxon>Pentapetalae</taxon>
        <taxon>rosids</taxon>
        <taxon>malvids</taxon>
        <taxon>Malvales</taxon>
        <taxon>Malvaceae</taxon>
        <taxon>Malvoideae</taxon>
        <taxon>Gossypium</taxon>
    </lineage>
</organism>
<gene>
    <name evidence="2" type="ORF">Goklo_026114</name>
</gene>
<keyword evidence="3" id="KW-1185">Reference proteome</keyword>
<dbReference type="AlphaFoldDB" id="A0A7J8TTN6"/>
<dbReference type="PANTHER" id="PTHR34786">
    <property type="entry name" value="OS09G0504900 PROTEIN"/>
    <property type="match status" value="1"/>
</dbReference>
<dbReference type="PANTHER" id="PTHR34786:SF1">
    <property type="entry name" value="OS09G0504900 PROTEIN"/>
    <property type="match status" value="1"/>
</dbReference>
<name>A0A7J8TTN6_9ROSI</name>
<evidence type="ECO:0008006" key="4">
    <source>
        <dbReference type="Google" id="ProtNLM"/>
    </source>
</evidence>
<reference evidence="2 3" key="1">
    <citation type="journal article" date="2019" name="Genome Biol. Evol.">
        <title>Insights into the evolution of the New World diploid cottons (Gossypium, subgenus Houzingenia) based on genome sequencing.</title>
        <authorList>
            <person name="Grover C.E."/>
            <person name="Arick M.A. 2nd"/>
            <person name="Thrash A."/>
            <person name="Conover J.L."/>
            <person name="Sanders W.S."/>
            <person name="Peterson D.G."/>
            <person name="Frelichowski J.E."/>
            <person name="Scheffler J.A."/>
            <person name="Scheffler B.E."/>
            <person name="Wendel J.F."/>
        </authorList>
    </citation>
    <scope>NUCLEOTIDE SEQUENCE [LARGE SCALE GENOMIC DNA]</scope>
    <source>
        <strain evidence="2">57</strain>
        <tissue evidence="2">Leaf</tissue>
    </source>
</reference>
<accession>A0A7J8TTN6</accession>
<dbReference type="EMBL" id="JABFAB010000002">
    <property type="protein sequence ID" value="MBA0641576.1"/>
    <property type="molecule type" value="Genomic_DNA"/>
</dbReference>
<comment type="caution">
    <text evidence="2">The sequence shown here is derived from an EMBL/GenBank/DDBJ whole genome shotgun (WGS) entry which is preliminary data.</text>
</comment>
<sequence length="417" mass="46672">MDSEIDSTKEEKLKSLLGQLEVECGIFERIVYKNKNQHRRSSYFQYLLKDNAQFEKRCLIAEKAEGREKDIITISSELFLSVVFLKKERVKILVSQVRRDLRLLKSANLEELISSCFLVITGIRPKQKVQLLESEISTLVARSFFMGFSLTVLALLARLRVLVQQILLDMVPVFNTASSLSQKKQSIKITHQGIEVYREFFPKKEDFVTLECVWNMDKFVLVERTNRCEIEMQERGNDGEVSAGGNAVQYETIESFLGDNNLIHQNVAEKVDDEPTAEKADAETSPCMKVSITGITIDHDNDKMQVENVAEKVDGTVFYENSELKNVSQAHLVADTSTSAISDSFEVMSNARKVAFVSVKRPASSPANPTDLPLRAGPSTMNPTDLPSKGSVSSGGDKTDAFYSLLTLGNPSNSLFE</sequence>
<evidence type="ECO:0000313" key="3">
    <source>
        <dbReference type="Proteomes" id="UP000593573"/>
    </source>
</evidence>
<evidence type="ECO:0000313" key="2">
    <source>
        <dbReference type="EMBL" id="MBA0641576.1"/>
    </source>
</evidence>
<dbReference type="OrthoDB" id="114080at2759"/>
<feature type="region of interest" description="Disordered" evidence="1">
    <location>
        <begin position="360"/>
        <end position="396"/>
    </location>
</feature>
<dbReference type="Proteomes" id="UP000593573">
    <property type="component" value="Unassembled WGS sequence"/>
</dbReference>